<evidence type="ECO:0000313" key="4">
    <source>
        <dbReference type="Proteomes" id="UP001501175"/>
    </source>
</evidence>
<evidence type="ECO:0000259" key="1">
    <source>
        <dbReference type="Pfam" id="PF00326"/>
    </source>
</evidence>
<dbReference type="InterPro" id="IPR002469">
    <property type="entry name" value="Peptidase_S9B_N"/>
</dbReference>
<dbReference type="Proteomes" id="UP001501175">
    <property type="component" value="Unassembled WGS sequence"/>
</dbReference>
<dbReference type="InterPro" id="IPR050278">
    <property type="entry name" value="Serine_Prot_S9B/DPPIV"/>
</dbReference>
<evidence type="ECO:0000313" key="3">
    <source>
        <dbReference type="EMBL" id="GAA4460413.1"/>
    </source>
</evidence>
<feature type="domain" description="Peptidase S9 prolyl oligopeptidase catalytic" evidence="1">
    <location>
        <begin position="566"/>
        <end position="749"/>
    </location>
</feature>
<protein>
    <submittedName>
        <fullName evidence="3">S9 family peptidase</fullName>
    </submittedName>
</protein>
<sequence length="774" mass="87889">MHSLNPVAPARLLMRSISPYLTLLISGLFVHLSGSGLAQGTAADYQRAETLREQLKDKVYYAPTAFNWLPDSQKAWYWQQTPKGKECWLVDAQARIKKPAFDQEALAEQLAKATGKPVKPYNLPFTTISFDSTQTELEFTTEGFVWRFPLNGTAALRKKEPVKTPTNDNRYWAAGRDELSGKPVTSPDSLWTAYVRNYNVYIRHRKTKEEIQLSFDGSEGEYYSNYMQWAPDAKKLATYKFRPNTKHLIYFVRSSPEDQLQPKLESREYLKPGDALPVRTPAIFLIDSRKQLPVDNAMFSHQYSLSRPEWRKDSRALTFEYNQRGHQVYRVLEINSTTGTVRPLVEEVSKTFIDYSGKRYRYDVADGKEIIWASERDGWNHLYLYDGLTGKVKKQITKGEWVVRNVIKVDEDKRTILFAASGKNPDQDPYFLHYYRINFDGTGLTALTAENANHLVSFSPDYQTFIDTYSRIDMPSTTVLRSAVDGNMLMELEKADVTDLQKSGWKAPEVFTAKGRDGKTDIWGMIIKPTNFDPTKKYPVIESIYAGPHSSFVPKSFGAGYSYLHQVAELGFIVVQMDGMGTSNRSKAFHDVCWQNLKDAGFPDRILWLKEAARKNSYLDIDRVGIFGTSAGGQSSAGALLFHPDFYKVAVSSCGCHDNRMDKIWWNEQWMGYPIGPHYADCSNVTHAAKLQGKLMLILGEVDDNVDPASTMQLVNALIKANKDFDFVMVPGMNHSSGGDYGERKRRDFFVRHLIGVEPPAWTPKEAAAPISAR</sequence>
<dbReference type="SUPFAM" id="SSF53474">
    <property type="entry name" value="alpha/beta-Hydrolases"/>
    <property type="match status" value="1"/>
</dbReference>
<dbReference type="Pfam" id="PF00930">
    <property type="entry name" value="DPPIV_N"/>
    <property type="match status" value="1"/>
</dbReference>
<dbReference type="Gene3D" id="2.140.10.30">
    <property type="entry name" value="Dipeptidylpeptidase IV, N-terminal domain"/>
    <property type="match status" value="1"/>
</dbReference>
<dbReference type="PANTHER" id="PTHR11731">
    <property type="entry name" value="PROTEASE FAMILY S9B,C DIPEPTIDYL-PEPTIDASE IV-RELATED"/>
    <property type="match status" value="1"/>
</dbReference>
<reference evidence="4" key="1">
    <citation type="journal article" date="2019" name="Int. J. Syst. Evol. Microbiol.">
        <title>The Global Catalogue of Microorganisms (GCM) 10K type strain sequencing project: providing services to taxonomists for standard genome sequencing and annotation.</title>
        <authorList>
            <consortium name="The Broad Institute Genomics Platform"/>
            <consortium name="The Broad Institute Genome Sequencing Center for Infectious Disease"/>
            <person name="Wu L."/>
            <person name="Ma J."/>
        </authorList>
    </citation>
    <scope>NUCLEOTIDE SEQUENCE [LARGE SCALE GENOMIC DNA]</scope>
    <source>
        <strain evidence="4">JCM 17927</strain>
    </source>
</reference>
<gene>
    <name evidence="3" type="ORF">GCM10023189_35490</name>
</gene>
<dbReference type="RefSeq" id="WP_425576769.1">
    <property type="nucleotide sequence ID" value="NZ_BAABHD010000032.1"/>
</dbReference>
<feature type="domain" description="Dipeptidylpeptidase IV N-terminal" evidence="2">
    <location>
        <begin position="146"/>
        <end position="475"/>
    </location>
</feature>
<dbReference type="EMBL" id="BAABHD010000032">
    <property type="protein sequence ID" value="GAA4460413.1"/>
    <property type="molecule type" value="Genomic_DNA"/>
</dbReference>
<dbReference type="InterPro" id="IPR001375">
    <property type="entry name" value="Peptidase_S9_cat"/>
</dbReference>
<keyword evidence="4" id="KW-1185">Reference proteome</keyword>
<accession>A0ABP8N301</accession>
<dbReference type="SUPFAM" id="SSF82171">
    <property type="entry name" value="DPP6 N-terminal domain-like"/>
    <property type="match status" value="1"/>
</dbReference>
<dbReference type="PANTHER" id="PTHR11731:SF118">
    <property type="entry name" value="BLR1971 PROTEIN"/>
    <property type="match status" value="1"/>
</dbReference>
<dbReference type="Gene3D" id="3.40.50.1820">
    <property type="entry name" value="alpha/beta hydrolase"/>
    <property type="match status" value="1"/>
</dbReference>
<dbReference type="InterPro" id="IPR029058">
    <property type="entry name" value="AB_hydrolase_fold"/>
</dbReference>
<organism evidence="3 4">
    <name type="scientific">Nibrella saemangeumensis</name>
    <dbReference type="NCBI Taxonomy" id="1084526"/>
    <lineage>
        <taxon>Bacteria</taxon>
        <taxon>Pseudomonadati</taxon>
        <taxon>Bacteroidota</taxon>
        <taxon>Cytophagia</taxon>
        <taxon>Cytophagales</taxon>
        <taxon>Spirosomataceae</taxon>
        <taxon>Nibrella</taxon>
    </lineage>
</organism>
<proteinExistence type="predicted"/>
<comment type="caution">
    <text evidence="3">The sequence shown here is derived from an EMBL/GenBank/DDBJ whole genome shotgun (WGS) entry which is preliminary data.</text>
</comment>
<dbReference type="Pfam" id="PF00326">
    <property type="entry name" value="Peptidase_S9"/>
    <property type="match status" value="1"/>
</dbReference>
<name>A0ABP8N301_9BACT</name>
<evidence type="ECO:0000259" key="2">
    <source>
        <dbReference type="Pfam" id="PF00930"/>
    </source>
</evidence>